<dbReference type="InterPro" id="IPR050327">
    <property type="entry name" value="Proton-linked_MCT"/>
</dbReference>
<evidence type="ECO:0000256" key="2">
    <source>
        <dbReference type="ARBA" id="ARBA00022989"/>
    </source>
</evidence>
<proteinExistence type="predicted"/>
<feature type="transmembrane region" description="Helical" evidence="5">
    <location>
        <begin position="101"/>
        <end position="123"/>
    </location>
</feature>
<comment type="caution">
    <text evidence="6">The sequence shown here is derived from an EMBL/GenBank/DDBJ whole genome shotgun (WGS) entry which is preliminary data.</text>
</comment>
<evidence type="ECO:0000313" key="7">
    <source>
        <dbReference type="Proteomes" id="UP000664405"/>
    </source>
</evidence>
<evidence type="ECO:0000256" key="1">
    <source>
        <dbReference type="ARBA" id="ARBA00022692"/>
    </source>
</evidence>
<feature type="region of interest" description="Disordered" evidence="4">
    <location>
        <begin position="185"/>
        <end position="209"/>
    </location>
</feature>
<dbReference type="RefSeq" id="WP_206927092.1">
    <property type="nucleotide sequence ID" value="NZ_JAEKJW010000001.1"/>
</dbReference>
<feature type="transmembrane region" description="Helical" evidence="5">
    <location>
        <begin position="293"/>
        <end position="310"/>
    </location>
</feature>
<evidence type="ECO:0000256" key="5">
    <source>
        <dbReference type="SAM" id="Phobius"/>
    </source>
</evidence>
<sequence>MIRPRTVIALGLAQLISWGTAYYLIGNFGAIIAARHGWDSAVVYAGFSSALLVMGICSSTCGRLIDQWGGRPVMLAGSVLNALGCLTLAFADQIIWHFVGWIILGIAMRATLYDAAFATLARIGGPNAGRAMGQITLLGGLASTVFWPVGHLIESQFGITTALASYAGFALLTVPLHLMLSKASPNNDDETNTPAPSSPTAPAPPGDIAANPKVPTCEGTLVNKQLCGILYAVIVTVLNVVNAAMSAHMIAVLIGLGLGTVIAIETASLRGIGQSIARAAEVLFGKRLTPTRLTVLATAILPVSFLLVLIGDPHVMAAMAFTFLYGAANGVLTITRGTLPLMIFGRRGYGQQVGRLLIPGFFLSAIAPSLYDQLIARFGPQSAIWASSGLLLIGFISAIVLYRMLTPGHTHIPLAEQS</sequence>
<keyword evidence="1 5" id="KW-0812">Transmembrane</keyword>
<feature type="transmembrane region" description="Helical" evidence="5">
    <location>
        <begin position="7"/>
        <end position="35"/>
    </location>
</feature>
<evidence type="ECO:0000313" key="6">
    <source>
        <dbReference type="EMBL" id="MBN8196382.1"/>
    </source>
</evidence>
<feature type="transmembrane region" description="Helical" evidence="5">
    <location>
        <begin position="226"/>
        <end position="244"/>
    </location>
</feature>
<organism evidence="6 7">
    <name type="scientific">Thalassospira povalilytica</name>
    <dbReference type="NCBI Taxonomy" id="732237"/>
    <lineage>
        <taxon>Bacteria</taxon>
        <taxon>Pseudomonadati</taxon>
        <taxon>Pseudomonadota</taxon>
        <taxon>Alphaproteobacteria</taxon>
        <taxon>Rhodospirillales</taxon>
        <taxon>Thalassospiraceae</taxon>
        <taxon>Thalassospira</taxon>
    </lineage>
</organism>
<dbReference type="Proteomes" id="UP000664405">
    <property type="component" value="Unassembled WGS sequence"/>
</dbReference>
<feature type="transmembrane region" description="Helical" evidence="5">
    <location>
        <begin position="353"/>
        <end position="371"/>
    </location>
</feature>
<dbReference type="InterPro" id="IPR011701">
    <property type="entry name" value="MFS"/>
</dbReference>
<feature type="transmembrane region" description="Helical" evidence="5">
    <location>
        <begin position="250"/>
        <end position="272"/>
    </location>
</feature>
<keyword evidence="2 5" id="KW-1133">Transmembrane helix</keyword>
<keyword evidence="3 5" id="KW-0472">Membrane</keyword>
<name>A0A8I1M714_9PROT</name>
<dbReference type="EMBL" id="JAEKJW010000001">
    <property type="protein sequence ID" value="MBN8196382.1"/>
    <property type="molecule type" value="Genomic_DNA"/>
</dbReference>
<accession>A0A8I1M714</accession>
<dbReference type="Pfam" id="PF07690">
    <property type="entry name" value="MFS_1"/>
    <property type="match status" value="1"/>
</dbReference>
<feature type="compositionally biased region" description="Pro residues" evidence="4">
    <location>
        <begin position="196"/>
        <end position="205"/>
    </location>
</feature>
<feature type="transmembrane region" description="Helical" evidence="5">
    <location>
        <begin position="316"/>
        <end position="332"/>
    </location>
</feature>
<protein>
    <submittedName>
        <fullName evidence="6">MFS transporter</fullName>
    </submittedName>
</protein>
<dbReference type="InterPro" id="IPR036259">
    <property type="entry name" value="MFS_trans_sf"/>
</dbReference>
<dbReference type="SUPFAM" id="SSF103473">
    <property type="entry name" value="MFS general substrate transporter"/>
    <property type="match status" value="1"/>
</dbReference>
<dbReference type="PANTHER" id="PTHR11360">
    <property type="entry name" value="MONOCARBOXYLATE TRANSPORTER"/>
    <property type="match status" value="1"/>
</dbReference>
<gene>
    <name evidence="6" type="ORF">JF547_07865</name>
</gene>
<feature type="transmembrane region" description="Helical" evidence="5">
    <location>
        <begin position="159"/>
        <end position="180"/>
    </location>
</feature>
<dbReference type="AlphaFoldDB" id="A0A8I1M714"/>
<evidence type="ECO:0000256" key="4">
    <source>
        <dbReference type="SAM" id="MobiDB-lite"/>
    </source>
</evidence>
<feature type="transmembrane region" description="Helical" evidence="5">
    <location>
        <begin position="41"/>
        <end position="61"/>
    </location>
</feature>
<dbReference type="GO" id="GO:0022857">
    <property type="term" value="F:transmembrane transporter activity"/>
    <property type="evidence" value="ECO:0007669"/>
    <property type="project" value="InterPro"/>
</dbReference>
<evidence type="ECO:0000256" key="3">
    <source>
        <dbReference type="ARBA" id="ARBA00023136"/>
    </source>
</evidence>
<reference evidence="6" key="1">
    <citation type="submission" date="2020-12" db="EMBL/GenBank/DDBJ databases">
        <title>Oil enriched cultivation method for isolating marine PHA-producing bacteria.</title>
        <authorList>
            <person name="Zheng W."/>
            <person name="Yu S."/>
            <person name="Huang Y."/>
        </authorList>
    </citation>
    <scope>NUCLEOTIDE SEQUENCE</scope>
    <source>
        <strain evidence="6">SY-2-3</strain>
    </source>
</reference>
<feature type="transmembrane region" description="Helical" evidence="5">
    <location>
        <begin position="383"/>
        <end position="402"/>
    </location>
</feature>
<feature type="transmembrane region" description="Helical" evidence="5">
    <location>
        <begin position="73"/>
        <end position="95"/>
    </location>
</feature>
<dbReference type="Gene3D" id="1.20.1250.20">
    <property type="entry name" value="MFS general substrate transporter like domains"/>
    <property type="match status" value="1"/>
</dbReference>
<feature type="transmembrane region" description="Helical" evidence="5">
    <location>
        <begin position="135"/>
        <end position="153"/>
    </location>
</feature>